<protein>
    <submittedName>
        <fullName evidence="1">Uncharacterized protein</fullName>
    </submittedName>
</protein>
<evidence type="ECO:0000313" key="2">
    <source>
        <dbReference type="Proteomes" id="UP000663828"/>
    </source>
</evidence>
<evidence type="ECO:0000313" key="1">
    <source>
        <dbReference type="EMBL" id="CAF1595704.1"/>
    </source>
</evidence>
<keyword evidence="2" id="KW-1185">Reference proteome</keyword>
<comment type="caution">
    <text evidence="1">The sequence shown here is derived from an EMBL/GenBank/DDBJ whole genome shotgun (WGS) entry which is preliminary data.</text>
</comment>
<organism evidence="1 2">
    <name type="scientific">Adineta ricciae</name>
    <name type="common">Rotifer</name>
    <dbReference type="NCBI Taxonomy" id="249248"/>
    <lineage>
        <taxon>Eukaryota</taxon>
        <taxon>Metazoa</taxon>
        <taxon>Spiralia</taxon>
        <taxon>Gnathifera</taxon>
        <taxon>Rotifera</taxon>
        <taxon>Eurotatoria</taxon>
        <taxon>Bdelloidea</taxon>
        <taxon>Adinetida</taxon>
        <taxon>Adinetidae</taxon>
        <taxon>Adineta</taxon>
    </lineage>
</organism>
<proteinExistence type="predicted"/>
<reference evidence="1" key="1">
    <citation type="submission" date="2021-02" db="EMBL/GenBank/DDBJ databases">
        <authorList>
            <person name="Nowell W R."/>
        </authorList>
    </citation>
    <scope>NUCLEOTIDE SEQUENCE</scope>
</reference>
<dbReference type="Proteomes" id="UP000663828">
    <property type="component" value="Unassembled WGS sequence"/>
</dbReference>
<gene>
    <name evidence="1" type="ORF">XAT740_LOCUS47072</name>
</gene>
<dbReference type="AlphaFoldDB" id="A0A816AJB9"/>
<name>A0A816AJB9_ADIRI</name>
<accession>A0A816AJB9</accession>
<sequence length="153" mass="17041">MSRRLFNAGFSSSTYVITRTLASKVAVQDLKILGVGAGNKPVADAQKQLASLGYKQTKIFGIYNTKKSDQEFINALKEKQWDVVALGGYVNGFDQAPKYHEEGISTDRAEILHWFNRILNLVHKLAPNAKIVLLKGPQDLPDALERVVNQEKN</sequence>
<dbReference type="EMBL" id="CAJNOR010006449">
    <property type="protein sequence ID" value="CAF1595704.1"/>
    <property type="molecule type" value="Genomic_DNA"/>
</dbReference>